<protein>
    <submittedName>
        <fullName evidence="1">Uncharacterized protein</fullName>
    </submittedName>
</protein>
<accession>A0AAV4TV42</accession>
<comment type="caution">
    <text evidence="1">The sequence shown here is derived from an EMBL/GenBank/DDBJ whole genome shotgun (WGS) entry which is preliminary data.</text>
</comment>
<keyword evidence="2" id="KW-1185">Reference proteome</keyword>
<organism evidence="1 2">
    <name type="scientific">Caerostris extrusa</name>
    <name type="common">Bark spider</name>
    <name type="synonym">Caerostris bankana</name>
    <dbReference type="NCBI Taxonomy" id="172846"/>
    <lineage>
        <taxon>Eukaryota</taxon>
        <taxon>Metazoa</taxon>
        <taxon>Ecdysozoa</taxon>
        <taxon>Arthropoda</taxon>
        <taxon>Chelicerata</taxon>
        <taxon>Arachnida</taxon>
        <taxon>Araneae</taxon>
        <taxon>Araneomorphae</taxon>
        <taxon>Entelegynae</taxon>
        <taxon>Araneoidea</taxon>
        <taxon>Araneidae</taxon>
        <taxon>Caerostris</taxon>
    </lineage>
</organism>
<reference evidence="1 2" key="1">
    <citation type="submission" date="2021-06" db="EMBL/GenBank/DDBJ databases">
        <title>Caerostris extrusa draft genome.</title>
        <authorList>
            <person name="Kono N."/>
            <person name="Arakawa K."/>
        </authorList>
    </citation>
    <scope>NUCLEOTIDE SEQUENCE [LARGE SCALE GENOMIC DNA]</scope>
</reference>
<sequence>NHTSTVGQRTIRQHPKKDYYPDYTLQKMGQERSIEPQTERSVNPLYSTRNEEELTQLGKRMLGQGDKEMEREKKKRILLPPPPLEMARVFWRELRIPFITGTTRGALRPVRGGNAISWRVGVGVEEIAIVKRVPIRIQNNTECAI</sequence>
<evidence type="ECO:0000313" key="2">
    <source>
        <dbReference type="Proteomes" id="UP001054945"/>
    </source>
</evidence>
<dbReference type="EMBL" id="BPLR01011875">
    <property type="protein sequence ID" value="GIY49739.1"/>
    <property type="molecule type" value="Genomic_DNA"/>
</dbReference>
<evidence type="ECO:0000313" key="1">
    <source>
        <dbReference type="EMBL" id="GIY49739.1"/>
    </source>
</evidence>
<feature type="non-terminal residue" evidence="1">
    <location>
        <position position="1"/>
    </location>
</feature>
<proteinExistence type="predicted"/>
<dbReference type="Proteomes" id="UP001054945">
    <property type="component" value="Unassembled WGS sequence"/>
</dbReference>
<dbReference type="AlphaFoldDB" id="A0AAV4TV42"/>
<name>A0AAV4TV42_CAEEX</name>
<gene>
    <name evidence="1" type="ORF">CEXT_197761</name>
</gene>